<dbReference type="SUPFAM" id="SSF54984">
    <property type="entry name" value="eEF-1beta-like"/>
    <property type="match status" value="1"/>
</dbReference>
<evidence type="ECO:0000256" key="1">
    <source>
        <dbReference type="ARBA" id="ARBA00007411"/>
    </source>
</evidence>
<name>A0A8T4KVL5_9ARCH</name>
<comment type="similarity">
    <text evidence="1">Belongs to the EF-1-beta/EF-1-delta family.</text>
</comment>
<gene>
    <name evidence="5" type="ORF">J4415_03095</name>
</gene>
<dbReference type="AlphaFoldDB" id="A0A8T4KVL5"/>
<reference evidence="5" key="2">
    <citation type="submission" date="2021-05" db="EMBL/GenBank/DDBJ databases">
        <title>Protein family content uncovers lineage relationships and bacterial pathway maintenance mechanisms in DPANN archaea.</title>
        <authorList>
            <person name="Castelle C.J."/>
            <person name="Meheust R."/>
            <person name="Jaffe A.L."/>
            <person name="Seitz K."/>
            <person name="Gong X."/>
            <person name="Baker B.J."/>
            <person name="Banfield J.F."/>
        </authorList>
    </citation>
    <scope>NUCLEOTIDE SEQUENCE</scope>
    <source>
        <strain evidence="5">RIFCSPHIGHO2_01_FULL_AR10_44_11</strain>
    </source>
</reference>
<protein>
    <recommendedName>
        <fullName evidence="4">Translation elongation factor EF1B beta/delta subunit guanine nucleotide exchange domain-containing protein</fullName>
    </recommendedName>
</protein>
<reference evidence="5" key="1">
    <citation type="submission" date="2021-03" db="EMBL/GenBank/DDBJ databases">
        <authorList>
            <person name="Jaffe A."/>
        </authorList>
    </citation>
    <scope>NUCLEOTIDE SEQUENCE</scope>
    <source>
        <strain evidence="5">RIFCSPHIGHO2_01_FULL_AR10_44_11</strain>
    </source>
</reference>
<organism evidence="5 6">
    <name type="scientific">Candidatus Iainarchaeum sp</name>
    <dbReference type="NCBI Taxonomy" id="3101447"/>
    <lineage>
        <taxon>Archaea</taxon>
        <taxon>Candidatus Iainarchaeota</taxon>
        <taxon>Candidatus Iainarchaeia</taxon>
        <taxon>Candidatus Iainarchaeales</taxon>
        <taxon>Candidatus Iainarchaeaceae</taxon>
        <taxon>Candidatus Iainarchaeum</taxon>
    </lineage>
</organism>
<dbReference type="GO" id="GO:0003746">
    <property type="term" value="F:translation elongation factor activity"/>
    <property type="evidence" value="ECO:0007669"/>
    <property type="project" value="UniProtKB-KW"/>
</dbReference>
<accession>A0A8T4KVL5</accession>
<feature type="domain" description="Translation elongation factor EF1B beta/delta subunit guanine nucleotide exchange" evidence="4">
    <location>
        <begin position="3"/>
        <end position="86"/>
    </location>
</feature>
<dbReference type="EMBL" id="JAGVWD010000045">
    <property type="protein sequence ID" value="MBS3057592.1"/>
    <property type="molecule type" value="Genomic_DNA"/>
</dbReference>
<evidence type="ECO:0000313" key="5">
    <source>
        <dbReference type="EMBL" id="MBS3057592.1"/>
    </source>
</evidence>
<dbReference type="InterPro" id="IPR014038">
    <property type="entry name" value="EF1B_bsu/dsu_GNE"/>
</dbReference>
<dbReference type="InterPro" id="IPR036219">
    <property type="entry name" value="eEF-1beta-like_sf"/>
</dbReference>
<evidence type="ECO:0000256" key="2">
    <source>
        <dbReference type="ARBA" id="ARBA00022768"/>
    </source>
</evidence>
<dbReference type="Gene3D" id="3.30.70.60">
    <property type="match status" value="1"/>
</dbReference>
<keyword evidence="2" id="KW-0251">Elongation factor</keyword>
<evidence type="ECO:0000256" key="3">
    <source>
        <dbReference type="ARBA" id="ARBA00022917"/>
    </source>
</evidence>
<evidence type="ECO:0000313" key="6">
    <source>
        <dbReference type="Proteomes" id="UP000677687"/>
    </source>
</evidence>
<keyword evidence="3" id="KW-0648">Protein biosynthesis</keyword>
<comment type="caution">
    <text evidence="5">The sequence shown here is derived from an EMBL/GenBank/DDBJ whole genome shotgun (WGS) entry which is preliminary data.</text>
</comment>
<dbReference type="InterPro" id="IPR014717">
    <property type="entry name" value="Transl_elong_EF1B/ribsomal_bS6"/>
</dbReference>
<dbReference type="Pfam" id="PF00736">
    <property type="entry name" value="EF1_GNE"/>
    <property type="match status" value="1"/>
</dbReference>
<evidence type="ECO:0000259" key="4">
    <source>
        <dbReference type="SMART" id="SM00888"/>
    </source>
</evidence>
<sequence length="86" mass="9464">MGKMFVVFAVYPEDVEDIPHIEKALRELKEGEFREVKKEPVAFGMELIKAAYLLPDKVEGVLEALEGAIKAISGVSNVEVSGMTLI</sequence>
<dbReference type="SMART" id="SM00888">
    <property type="entry name" value="EF1_GNE"/>
    <property type="match status" value="1"/>
</dbReference>
<proteinExistence type="inferred from homology"/>
<dbReference type="Proteomes" id="UP000677687">
    <property type="component" value="Unassembled WGS sequence"/>
</dbReference>